<organism evidence="2 3">
    <name type="scientific">Marasmius crinis-equi</name>
    <dbReference type="NCBI Taxonomy" id="585013"/>
    <lineage>
        <taxon>Eukaryota</taxon>
        <taxon>Fungi</taxon>
        <taxon>Dikarya</taxon>
        <taxon>Basidiomycota</taxon>
        <taxon>Agaricomycotina</taxon>
        <taxon>Agaricomycetes</taxon>
        <taxon>Agaricomycetidae</taxon>
        <taxon>Agaricales</taxon>
        <taxon>Marasmiineae</taxon>
        <taxon>Marasmiaceae</taxon>
        <taxon>Marasmius</taxon>
    </lineage>
</organism>
<evidence type="ECO:0000313" key="3">
    <source>
        <dbReference type="Proteomes" id="UP001465976"/>
    </source>
</evidence>
<evidence type="ECO:0000313" key="2">
    <source>
        <dbReference type="EMBL" id="KAL0563177.1"/>
    </source>
</evidence>
<accession>A0ABR3EJV9</accession>
<feature type="compositionally biased region" description="Pro residues" evidence="1">
    <location>
        <begin position="120"/>
        <end position="133"/>
    </location>
</feature>
<dbReference type="EMBL" id="JBAHYK010003831">
    <property type="protein sequence ID" value="KAL0563177.1"/>
    <property type="molecule type" value="Genomic_DNA"/>
</dbReference>
<dbReference type="Proteomes" id="UP001465976">
    <property type="component" value="Unassembled WGS sequence"/>
</dbReference>
<proteinExistence type="predicted"/>
<sequence>MDPSLRQVLVNCPQLDRDLLLMMSDDLLQTFKEEVVKPVRSPFFCYGSIALSLYLPEPQMFPEGFIQSDAGRAHFSGYGWLTPQVIPLLRVHYPGGSIGSASSSSAASTPPTSSISTSVPPVPPPPSAPPPHPISHDFALPVPPAGSVNDRRVASFSCPSSDQPTSPVSNVLARARSTAQAHSYNPAATPVDNSSLGLISITVLTWPVLIRISNDTHIPEGLADVVQPIHLARERLGEVIHCAKR</sequence>
<feature type="region of interest" description="Disordered" evidence="1">
    <location>
        <begin position="100"/>
        <end position="141"/>
    </location>
</feature>
<protein>
    <submittedName>
        <fullName evidence="2">Uncharacterized protein</fullName>
    </submittedName>
</protein>
<name>A0ABR3EJV9_9AGAR</name>
<feature type="compositionally biased region" description="Low complexity" evidence="1">
    <location>
        <begin position="100"/>
        <end position="119"/>
    </location>
</feature>
<evidence type="ECO:0000256" key="1">
    <source>
        <dbReference type="SAM" id="MobiDB-lite"/>
    </source>
</evidence>
<gene>
    <name evidence="2" type="ORF">V5O48_018898</name>
</gene>
<keyword evidence="3" id="KW-1185">Reference proteome</keyword>
<reference evidence="2 3" key="1">
    <citation type="submission" date="2024-02" db="EMBL/GenBank/DDBJ databases">
        <title>A draft genome for the cacao thread blight pathogen Marasmius crinis-equi.</title>
        <authorList>
            <person name="Cohen S.P."/>
            <person name="Baruah I.K."/>
            <person name="Amoako-Attah I."/>
            <person name="Bukari Y."/>
            <person name="Meinhardt L.W."/>
            <person name="Bailey B.A."/>
        </authorList>
    </citation>
    <scope>NUCLEOTIDE SEQUENCE [LARGE SCALE GENOMIC DNA]</scope>
    <source>
        <strain evidence="2 3">GH-76</strain>
    </source>
</reference>
<comment type="caution">
    <text evidence="2">The sequence shown here is derived from an EMBL/GenBank/DDBJ whole genome shotgun (WGS) entry which is preliminary data.</text>
</comment>
<feature type="region of interest" description="Disordered" evidence="1">
    <location>
        <begin position="151"/>
        <end position="170"/>
    </location>
</feature>
<feature type="compositionally biased region" description="Polar residues" evidence="1">
    <location>
        <begin position="157"/>
        <end position="169"/>
    </location>
</feature>
<feature type="non-terminal residue" evidence="2">
    <location>
        <position position="245"/>
    </location>
</feature>